<dbReference type="GO" id="GO:0005524">
    <property type="term" value="F:ATP binding"/>
    <property type="evidence" value="ECO:0007669"/>
    <property type="project" value="InterPro"/>
</dbReference>
<dbReference type="InterPro" id="IPR011009">
    <property type="entry name" value="Kinase-like_dom_sf"/>
</dbReference>
<protein>
    <submittedName>
        <fullName evidence="3">Unannotated protein</fullName>
    </submittedName>
</protein>
<dbReference type="Pfam" id="PF00069">
    <property type="entry name" value="Pkinase"/>
    <property type="match status" value="1"/>
</dbReference>
<proteinExistence type="predicted"/>
<feature type="domain" description="PASTA" evidence="2">
    <location>
        <begin position="433"/>
        <end position="505"/>
    </location>
</feature>
<gene>
    <name evidence="3" type="ORF">UFOPK1826_01290</name>
</gene>
<dbReference type="CDD" id="cd14014">
    <property type="entry name" value="STKc_PknB_like"/>
    <property type="match status" value="1"/>
</dbReference>
<dbReference type="InterPro" id="IPR008266">
    <property type="entry name" value="Tyr_kinase_AS"/>
</dbReference>
<organism evidence="3">
    <name type="scientific">freshwater metagenome</name>
    <dbReference type="NCBI Taxonomy" id="449393"/>
    <lineage>
        <taxon>unclassified sequences</taxon>
        <taxon>metagenomes</taxon>
        <taxon>ecological metagenomes</taxon>
    </lineage>
</organism>
<evidence type="ECO:0000259" key="1">
    <source>
        <dbReference type="PROSITE" id="PS50011"/>
    </source>
</evidence>
<dbReference type="Pfam" id="PF03793">
    <property type="entry name" value="PASTA"/>
    <property type="match status" value="4"/>
</dbReference>
<dbReference type="PROSITE" id="PS00109">
    <property type="entry name" value="PROTEIN_KINASE_TYR"/>
    <property type="match status" value="1"/>
</dbReference>
<name>A0A6J6HFU3_9ZZZZ</name>
<accession>A0A6J6HFU3</accession>
<feature type="domain" description="PASTA" evidence="2">
    <location>
        <begin position="366"/>
        <end position="432"/>
    </location>
</feature>
<dbReference type="SUPFAM" id="SSF56112">
    <property type="entry name" value="Protein kinase-like (PK-like)"/>
    <property type="match status" value="1"/>
</dbReference>
<dbReference type="SMART" id="SM00740">
    <property type="entry name" value="PASTA"/>
    <property type="match status" value="4"/>
</dbReference>
<dbReference type="InterPro" id="IPR005543">
    <property type="entry name" value="PASTA_dom"/>
</dbReference>
<evidence type="ECO:0000259" key="2">
    <source>
        <dbReference type="PROSITE" id="PS51178"/>
    </source>
</evidence>
<dbReference type="Gene3D" id="3.30.10.20">
    <property type="match status" value="4"/>
</dbReference>
<dbReference type="InterPro" id="IPR051681">
    <property type="entry name" value="Ser/Thr_Kinases-Pseudokinases"/>
</dbReference>
<feature type="domain" description="PASTA" evidence="2">
    <location>
        <begin position="506"/>
        <end position="573"/>
    </location>
</feature>
<dbReference type="CDD" id="cd06577">
    <property type="entry name" value="PASTA_pknB"/>
    <property type="match status" value="4"/>
</dbReference>
<dbReference type="PROSITE" id="PS51178">
    <property type="entry name" value="PASTA"/>
    <property type="match status" value="3"/>
</dbReference>
<dbReference type="InterPro" id="IPR000719">
    <property type="entry name" value="Prot_kinase_dom"/>
</dbReference>
<sequence length="640" mass="68712">MVSLNAVIGHVLVGRYRIEKLRSEGTASAPVFEAQDIHQHRNVAVRLMTISSLFDREAGIVDENSAMASFKSSMQQLFSISHPSLVSIEDWGDAVIDDVRIVFNVTQRFGQGSLREYLDRGRRLSPSQALMVGLDVCRALNHAHKNGFVHGDVRPANLIFDDNARIRLTGLGVKKSFSAAKMSIEQARYAAPEIGQGSVPDAQSDVYSLAITLIETMTGEVPFAAESVAITLANRIDKLLPVSGDMGPLAAPIERAGRPVAQERGTAFEFGQALTQVASKMPRPQPIDTIISKRFEDVITRPNPITPARKTQEIKVVEYQPKIDDGIEDRPAIESPQVRRRLTRLWIAVAVAAFATVSVIAFQTLTKASFDVPELNGLAESQARNKIAEFGWEMLVQAERTNDVEFGHVIRTEPATGVSLKEGETIILVVSEGPPLGVLVDVTGQTKEVAVEKIVAQGLVVSTSEDSSETTPVGSVISWSVAKQPSLVAGDEVLKGTVINLTISNGPALRVVPLIVGLTLADATTKAAELGLVLAVTPDAFNNDVAIGLIGAQSPPPDERLPRGGVLSYALSLGPDFVEMPNIVGINFNDAEKRLVAAGFVVGEVTGRKSYRMKSASVKGVAINNGDQVPRGSVIDMVFP</sequence>
<dbReference type="PROSITE" id="PS50011">
    <property type="entry name" value="PROTEIN_KINASE_DOM"/>
    <property type="match status" value="1"/>
</dbReference>
<dbReference type="Gene3D" id="1.10.510.10">
    <property type="entry name" value="Transferase(Phosphotransferase) domain 1"/>
    <property type="match status" value="1"/>
</dbReference>
<dbReference type="GO" id="GO:0004674">
    <property type="term" value="F:protein serine/threonine kinase activity"/>
    <property type="evidence" value="ECO:0007669"/>
    <property type="project" value="TreeGrafter"/>
</dbReference>
<dbReference type="PANTHER" id="PTHR44329">
    <property type="entry name" value="SERINE/THREONINE-PROTEIN KINASE TNNI3K-RELATED"/>
    <property type="match status" value="1"/>
</dbReference>
<dbReference type="Gene3D" id="3.30.200.20">
    <property type="entry name" value="Phosphorylase Kinase, domain 1"/>
    <property type="match status" value="1"/>
</dbReference>
<reference evidence="3" key="1">
    <citation type="submission" date="2020-05" db="EMBL/GenBank/DDBJ databases">
        <authorList>
            <person name="Chiriac C."/>
            <person name="Salcher M."/>
            <person name="Ghai R."/>
            <person name="Kavagutti S V."/>
        </authorList>
    </citation>
    <scope>NUCLEOTIDE SEQUENCE</scope>
</reference>
<dbReference type="EMBL" id="CAEZUN010000192">
    <property type="protein sequence ID" value="CAB4611413.1"/>
    <property type="molecule type" value="Genomic_DNA"/>
</dbReference>
<evidence type="ECO:0000313" key="3">
    <source>
        <dbReference type="EMBL" id="CAB4611413.1"/>
    </source>
</evidence>
<feature type="domain" description="Protein kinase" evidence="1">
    <location>
        <begin position="2"/>
        <end position="323"/>
    </location>
</feature>
<dbReference type="AlphaFoldDB" id="A0A6J6HFU3"/>